<reference evidence="1 2" key="1">
    <citation type="submission" date="2016-10" db="EMBL/GenBank/DDBJ databases">
        <authorList>
            <person name="Varghese N."/>
            <person name="Submissions S."/>
        </authorList>
    </citation>
    <scope>NUCLEOTIDE SEQUENCE [LARGE SCALE GENOMIC DNA]</scope>
    <source>
        <strain evidence="1 2">DSM 29073</strain>
    </source>
</reference>
<dbReference type="Gene3D" id="3.30.565.10">
    <property type="entry name" value="Histidine kinase-like ATPase, C-terminal domain"/>
    <property type="match status" value="1"/>
</dbReference>
<keyword evidence="2" id="KW-1185">Reference proteome</keyword>
<dbReference type="Proteomes" id="UP000236725">
    <property type="component" value="Unassembled WGS sequence"/>
</dbReference>
<organism evidence="1 2">
    <name type="scientific">Parabacteroides chinchillae</name>
    <dbReference type="NCBI Taxonomy" id="871327"/>
    <lineage>
        <taxon>Bacteria</taxon>
        <taxon>Pseudomonadati</taxon>
        <taxon>Bacteroidota</taxon>
        <taxon>Bacteroidia</taxon>
        <taxon>Bacteroidales</taxon>
        <taxon>Tannerellaceae</taxon>
        <taxon>Parabacteroides</taxon>
    </lineage>
</organism>
<comment type="caution">
    <text evidence="1">The sequence shown here is derived from an EMBL/GenBank/DDBJ whole genome shotgun (WGS) entry which is preliminary data.</text>
</comment>
<dbReference type="Pfam" id="PF13589">
    <property type="entry name" value="HATPase_c_3"/>
    <property type="match status" value="1"/>
</dbReference>
<dbReference type="InterPro" id="IPR036890">
    <property type="entry name" value="HATPase_C_sf"/>
</dbReference>
<keyword evidence="1" id="KW-0808">Transferase</keyword>
<keyword evidence="1" id="KW-0418">Kinase</keyword>
<name>A0A8G2BWN5_9BACT</name>
<accession>A0A8G2BWN5</accession>
<protein>
    <submittedName>
        <fullName evidence="1">Histidine kinase-, DNA gyrase B-, and HSP90-like ATPase</fullName>
    </submittedName>
</protein>
<dbReference type="SUPFAM" id="SSF55874">
    <property type="entry name" value="ATPase domain of HSP90 chaperone/DNA topoisomerase II/histidine kinase"/>
    <property type="match status" value="1"/>
</dbReference>
<proteinExistence type="predicted"/>
<evidence type="ECO:0000313" key="2">
    <source>
        <dbReference type="Proteomes" id="UP000236725"/>
    </source>
</evidence>
<gene>
    <name evidence="1" type="ORF">SAMN05444001_10969</name>
</gene>
<dbReference type="GO" id="GO:0016301">
    <property type="term" value="F:kinase activity"/>
    <property type="evidence" value="ECO:0007669"/>
    <property type="project" value="UniProtKB-KW"/>
</dbReference>
<sequence>MSKFKENIPQADMLMGSMRSMGYSFEAAIADVIDNSISAQCSFVKLLFPTTYTDAKAVGVLDDGVGMDAETLFEAMRYGSSDSSDERDENDLGRFGLGMKSASMSQCRILTVVSKQGNDYCCYTWDYNIICEQKRWIVIEHTHKEIEALPYIEELESIETGTLVIWQDFDVIEKSNDGRVFDFLNDQKDILDKYLGLIYHRFLSETKKSKLKIFINNGRVKPLDPFLESHPKTTAKKERTIEINDSNGFERLITIKPFILPYATDLSDKDKQLVGGIENLRSKQGFYIYRNRRLIIWGTWFGMKPRAELTKNARIRVDIPNTLDDIWGINIMKQKAIIPKSIQHRMKKTVLEAMEISVAKQTHRGRRENVEDLDYIWDRMEGRNKTYFYQINRDNKVFKMIREKMSDEDFIYLDMLISEIEKNIPINQMYIDKSNEAIFVEEDNDRFDEVFQLGITMVDLIKETRPFAEIIEDLMKSEPFCRYQKVQTALLKHYENEPN</sequence>
<evidence type="ECO:0000313" key="1">
    <source>
        <dbReference type="EMBL" id="SEF90482.1"/>
    </source>
</evidence>
<dbReference type="EMBL" id="FNVS01000009">
    <property type="protein sequence ID" value="SEF90482.1"/>
    <property type="molecule type" value="Genomic_DNA"/>
</dbReference>
<dbReference type="RefSeq" id="WP_103983422.1">
    <property type="nucleotide sequence ID" value="NZ_FNVS01000009.1"/>
</dbReference>
<dbReference type="AlphaFoldDB" id="A0A8G2BWN5"/>